<proteinExistence type="predicted"/>
<name>A0ABQ6HM71_9MICO</name>
<feature type="compositionally biased region" description="Polar residues" evidence="1">
    <location>
        <begin position="346"/>
        <end position="359"/>
    </location>
</feature>
<protein>
    <submittedName>
        <fullName evidence="2">Sucrase ferredoxin</fullName>
    </submittedName>
</protein>
<dbReference type="RefSeq" id="WP_284284405.1">
    <property type="nucleotide sequence ID" value="NZ_BSUJ01000001.1"/>
</dbReference>
<gene>
    <name evidence="2" type="ORF">GCM10025862_14920</name>
</gene>
<sequence>MTGRGSLPADACSIAWERSGLPVYGSAAQATFIVALEQPGPWGRDAIVQSHLDPEVGRAIEDACARAGGRFLLIRAPGAHSDIEHASPRRVFVSGGLAVGRPWLLVGTVVRPATLLELPFADLGAGGAFAARAVVPGHLTTTTGILLVCTNSKRDVCCAVRGRPIARAAAEQRPGRVWECTHTGGHRFAPTGVALPTGHTVANLTTELAVEIVDASARDELAAGALGPSHDRGRSCLPAPAQAAESFVRAETGETDPHAFRVRISMAGGILAHVTHTDGRSWLLRLELAPTGDERKDSCAKPATPPGRGPSLPCRPGTPTRVGSRYGAPAPFSGALHRRGPGPRQHNGTHNPSTTNGGS</sequence>
<accession>A0ABQ6HM71</accession>
<evidence type="ECO:0000256" key="1">
    <source>
        <dbReference type="SAM" id="MobiDB-lite"/>
    </source>
</evidence>
<evidence type="ECO:0000313" key="3">
    <source>
        <dbReference type="Proteomes" id="UP001157109"/>
    </source>
</evidence>
<feature type="region of interest" description="Disordered" evidence="1">
    <location>
        <begin position="292"/>
        <end position="359"/>
    </location>
</feature>
<dbReference type="Proteomes" id="UP001157109">
    <property type="component" value="Unassembled WGS sequence"/>
</dbReference>
<dbReference type="InterPro" id="IPR036249">
    <property type="entry name" value="Thioredoxin-like_sf"/>
</dbReference>
<organism evidence="2 3">
    <name type="scientific">Arsenicicoccus piscis</name>
    <dbReference type="NCBI Taxonomy" id="673954"/>
    <lineage>
        <taxon>Bacteria</taxon>
        <taxon>Bacillati</taxon>
        <taxon>Actinomycetota</taxon>
        <taxon>Actinomycetes</taxon>
        <taxon>Micrococcales</taxon>
        <taxon>Intrasporangiaceae</taxon>
        <taxon>Arsenicicoccus</taxon>
    </lineage>
</organism>
<dbReference type="Pfam" id="PF06999">
    <property type="entry name" value="Suc_Fer-like"/>
    <property type="match status" value="1"/>
</dbReference>
<reference evidence="3" key="1">
    <citation type="journal article" date="2019" name="Int. J. Syst. Evol. Microbiol.">
        <title>The Global Catalogue of Microorganisms (GCM) 10K type strain sequencing project: providing services to taxonomists for standard genome sequencing and annotation.</title>
        <authorList>
            <consortium name="The Broad Institute Genomics Platform"/>
            <consortium name="The Broad Institute Genome Sequencing Center for Infectious Disease"/>
            <person name="Wu L."/>
            <person name="Ma J."/>
        </authorList>
    </citation>
    <scope>NUCLEOTIDE SEQUENCE [LARGE SCALE GENOMIC DNA]</scope>
    <source>
        <strain evidence="3">NBRC 105830</strain>
    </source>
</reference>
<comment type="caution">
    <text evidence="2">The sequence shown here is derived from an EMBL/GenBank/DDBJ whole genome shotgun (WGS) entry which is preliminary data.</text>
</comment>
<dbReference type="InterPro" id="IPR009737">
    <property type="entry name" value="Aim32/Apd1-like"/>
</dbReference>
<keyword evidence="3" id="KW-1185">Reference proteome</keyword>
<dbReference type="EMBL" id="BSUJ01000001">
    <property type="protein sequence ID" value="GMA19471.1"/>
    <property type="molecule type" value="Genomic_DNA"/>
</dbReference>
<evidence type="ECO:0000313" key="2">
    <source>
        <dbReference type="EMBL" id="GMA19471.1"/>
    </source>
</evidence>
<dbReference type="SUPFAM" id="SSF52833">
    <property type="entry name" value="Thioredoxin-like"/>
    <property type="match status" value="1"/>
</dbReference>